<reference evidence="2" key="1">
    <citation type="journal article" date="2017" name="Biotechnol. Biofuels">
        <title>Evaluation of environmental bacterial communities as a factor affecting the growth of duckweed Lemna minor.</title>
        <authorList>
            <person name="Ishizawa H."/>
            <person name="Kuroda M."/>
            <person name="Morikawa M."/>
            <person name="Ike M."/>
        </authorList>
    </citation>
    <scope>NUCLEOTIDE SEQUENCE [LARGE SCALE GENOMIC DNA]</scope>
    <source>
        <strain evidence="2">M6</strain>
    </source>
</reference>
<sequence length="170" mass="19171">MFSDALNLNGVDWPLLQNGAVNLFKNLTYFVDTQTDLKTAGYEVGYVDCHSGIKAFCAQLSDILNWSEQFGYDEWSGNLDALDDAFCTYPFSESGKSVLAFEAFDQIVNEDAYFASGILDVIERSSRNHLLFSRRLIALVQTNDPGYSCENIGGRSANWNPKEWFQADRF</sequence>
<evidence type="ECO:0008006" key="3">
    <source>
        <dbReference type="Google" id="ProtNLM"/>
    </source>
</evidence>
<dbReference type="EMBL" id="AP018827">
    <property type="protein sequence ID" value="BBF79579.1"/>
    <property type="molecule type" value="Genomic_DNA"/>
</dbReference>
<dbReference type="OrthoDB" id="7210038at2"/>
<organism evidence="1 2">
    <name type="scientific">Asticcacaulis excentricus</name>
    <dbReference type="NCBI Taxonomy" id="78587"/>
    <lineage>
        <taxon>Bacteria</taxon>
        <taxon>Pseudomonadati</taxon>
        <taxon>Pseudomonadota</taxon>
        <taxon>Alphaproteobacteria</taxon>
        <taxon>Caulobacterales</taxon>
        <taxon>Caulobacteraceae</taxon>
        <taxon>Asticcacaulis</taxon>
    </lineage>
</organism>
<accession>A0A3G9G5T3</accession>
<dbReference type="AlphaFoldDB" id="A0A3G9G5T3"/>
<proteinExistence type="predicted"/>
<evidence type="ECO:0000313" key="1">
    <source>
        <dbReference type="EMBL" id="BBF79579.1"/>
    </source>
</evidence>
<name>A0A3G9G5T3_9CAUL</name>
<protein>
    <recommendedName>
        <fullName evidence="3">Barstar (barnase inhibitor) domain-containing protein</fullName>
    </recommendedName>
</protein>
<reference evidence="2" key="2">
    <citation type="journal article" date="2017" name="Plant Physiol. Biochem.">
        <title>Differential oxidative and antioxidative response of duckweed Lemna minor toward plant growth promoting/inhibiting bacteria.</title>
        <authorList>
            <person name="Ishizawa H."/>
            <person name="Kuroda M."/>
            <person name="Morikawa M."/>
            <person name="Ike M."/>
        </authorList>
    </citation>
    <scope>NUCLEOTIDE SEQUENCE [LARGE SCALE GENOMIC DNA]</scope>
    <source>
        <strain evidence="2">M6</strain>
    </source>
</reference>
<dbReference type="Proteomes" id="UP000278756">
    <property type="component" value="Chromosome 1"/>
</dbReference>
<gene>
    <name evidence="1" type="ORF">EM6_0147</name>
</gene>
<evidence type="ECO:0000313" key="2">
    <source>
        <dbReference type="Proteomes" id="UP000278756"/>
    </source>
</evidence>